<dbReference type="PANTHER" id="PTHR35869:SF1">
    <property type="entry name" value="OUTER-MEMBRANE LIPOPROTEIN CARRIER PROTEIN"/>
    <property type="match status" value="1"/>
</dbReference>
<keyword evidence="1" id="KW-0449">Lipoprotein</keyword>
<organism evidence="1 2">
    <name type="scientific">Paradevosia tibetensis</name>
    <dbReference type="NCBI Taxonomy" id="1447062"/>
    <lineage>
        <taxon>Bacteria</taxon>
        <taxon>Pseudomonadati</taxon>
        <taxon>Pseudomonadota</taxon>
        <taxon>Alphaproteobacteria</taxon>
        <taxon>Hyphomicrobiales</taxon>
        <taxon>Devosiaceae</taxon>
        <taxon>Paradevosia</taxon>
    </lineage>
</organism>
<dbReference type="Gene3D" id="2.50.20.10">
    <property type="entry name" value="Lipoprotein localisation LolA/LolB/LppX"/>
    <property type="match status" value="1"/>
</dbReference>
<dbReference type="Pfam" id="PF03548">
    <property type="entry name" value="LolA"/>
    <property type="match status" value="1"/>
</dbReference>
<dbReference type="InterPro" id="IPR029046">
    <property type="entry name" value="LolA/LolB/LppX"/>
</dbReference>
<gene>
    <name evidence="1" type="ORF">FNA67_20980</name>
</gene>
<dbReference type="AlphaFoldDB" id="A0A5B9DU81"/>
<reference evidence="1 2" key="1">
    <citation type="journal article" date="2015" name="Int. J. Syst. Evol. Microbiol.">
        <title>Youhaiella tibetensis gen. nov., sp. nov., isolated from subsurface sediment.</title>
        <authorList>
            <person name="Wang Y.X."/>
            <person name="Huang F.Q."/>
            <person name="Nogi Y."/>
            <person name="Pang S.J."/>
            <person name="Wang P.K."/>
            <person name="Lv J."/>
        </authorList>
    </citation>
    <scope>NUCLEOTIDE SEQUENCE [LARGE SCALE GENOMIC DNA]</scope>
    <source>
        <strain evidence="2">fig4</strain>
    </source>
</reference>
<dbReference type="RefSeq" id="WP_049707005.1">
    <property type="nucleotide sequence ID" value="NZ_BMFM01000001.1"/>
</dbReference>
<dbReference type="OrthoDB" id="9800501at2"/>
<name>A0A5B9DU81_9HYPH</name>
<dbReference type="EMBL" id="CP041690">
    <property type="protein sequence ID" value="QEE22485.1"/>
    <property type="molecule type" value="Genomic_DNA"/>
</dbReference>
<sequence>MIRRDALLLGLTALLASAVPALALDRQLTPEETALIQQIGEHNSAIRSMAGRFLQVDSQGGRTEGTFFLERPNKVRFRYNPPSREEIISVGRGFYVINRKDQTQYAYPQDRIPLRNFLGDKIDLLSANVVDVTSSDAYMAVTVSDDTPIGVVQVGLIFDKQTLDLAQWTLTEPSGAELTFSLYDIQKDVQIPKSYFYIDPTYKAVEPK</sequence>
<evidence type="ECO:0000313" key="2">
    <source>
        <dbReference type="Proteomes" id="UP000321062"/>
    </source>
</evidence>
<keyword evidence="2" id="KW-1185">Reference proteome</keyword>
<accession>A0A5B9DU81</accession>
<dbReference type="KEGG" id="yti:FNA67_20980"/>
<dbReference type="PANTHER" id="PTHR35869">
    <property type="entry name" value="OUTER-MEMBRANE LIPOPROTEIN CARRIER PROTEIN"/>
    <property type="match status" value="1"/>
</dbReference>
<dbReference type="CDD" id="cd16325">
    <property type="entry name" value="LolA"/>
    <property type="match status" value="1"/>
</dbReference>
<dbReference type="SUPFAM" id="SSF89392">
    <property type="entry name" value="Prokaryotic lipoproteins and lipoprotein localization factors"/>
    <property type="match status" value="1"/>
</dbReference>
<dbReference type="Proteomes" id="UP000321062">
    <property type="component" value="Chromosome"/>
</dbReference>
<dbReference type="InterPro" id="IPR004564">
    <property type="entry name" value="OM_lipoprot_carrier_LolA-like"/>
</dbReference>
<evidence type="ECO:0000313" key="1">
    <source>
        <dbReference type="EMBL" id="QEE22485.1"/>
    </source>
</evidence>
<protein>
    <submittedName>
        <fullName evidence="1">Outer membrane lipoprotein carrier protein LolA</fullName>
    </submittedName>
</protein>
<proteinExistence type="predicted"/>